<evidence type="ECO:0000313" key="6">
    <source>
        <dbReference type="EMBL" id="RHY24378.1"/>
    </source>
</evidence>
<dbReference type="GO" id="GO:0019843">
    <property type="term" value="F:rRNA binding"/>
    <property type="evidence" value="ECO:0007669"/>
    <property type="project" value="TreeGrafter"/>
</dbReference>
<proteinExistence type="inferred from homology"/>
<dbReference type="Proteomes" id="UP000265716">
    <property type="component" value="Unassembled WGS sequence"/>
</dbReference>
<dbReference type="EMBL" id="QUTA01003245">
    <property type="protein sequence ID" value="RHY24378.1"/>
    <property type="molecule type" value="Genomic_DNA"/>
</dbReference>
<evidence type="ECO:0000256" key="5">
    <source>
        <dbReference type="SAM" id="MobiDB-lite"/>
    </source>
</evidence>
<evidence type="ECO:0000313" key="9">
    <source>
        <dbReference type="EMBL" id="RHY82703.1"/>
    </source>
</evidence>
<comment type="similarity">
    <text evidence="2">Belongs to the RRP17 family.</text>
</comment>
<evidence type="ECO:0000313" key="12">
    <source>
        <dbReference type="Proteomes" id="UP000266239"/>
    </source>
</evidence>
<feature type="compositionally biased region" description="Basic and acidic residues" evidence="5">
    <location>
        <begin position="236"/>
        <end position="249"/>
    </location>
</feature>
<evidence type="ECO:0000313" key="13">
    <source>
        <dbReference type="Proteomes" id="UP000286510"/>
    </source>
</evidence>
<feature type="region of interest" description="Disordered" evidence="5">
    <location>
        <begin position="206"/>
        <end position="263"/>
    </location>
</feature>
<dbReference type="GO" id="GO:0005730">
    <property type="term" value="C:nucleolus"/>
    <property type="evidence" value="ECO:0007669"/>
    <property type="project" value="UniProtKB-SubCell"/>
</dbReference>
<evidence type="ECO:0000256" key="1">
    <source>
        <dbReference type="ARBA" id="ARBA00004604"/>
    </source>
</evidence>
<keyword evidence="3" id="KW-0175">Coiled coil</keyword>
<dbReference type="EMBL" id="QUTE01023992">
    <property type="protein sequence ID" value="RHY79327.1"/>
    <property type="molecule type" value="Genomic_DNA"/>
</dbReference>
<accession>A0A397EAU4</accession>
<dbReference type="AlphaFoldDB" id="A0A397EAU4"/>
<feature type="compositionally biased region" description="Basic residues" evidence="5">
    <location>
        <begin position="206"/>
        <end position="225"/>
    </location>
</feature>
<dbReference type="PANTHER" id="PTHR14577:SF0">
    <property type="entry name" value="NUCLEOLAR PROTEIN 12"/>
    <property type="match status" value="1"/>
</dbReference>
<dbReference type="Pfam" id="PF09805">
    <property type="entry name" value="Nop25"/>
    <property type="match status" value="1"/>
</dbReference>
<evidence type="ECO:0000313" key="8">
    <source>
        <dbReference type="EMBL" id="RHY79327.1"/>
    </source>
</evidence>
<feature type="compositionally biased region" description="Basic residues" evidence="5">
    <location>
        <begin position="250"/>
        <end position="263"/>
    </location>
</feature>
<dbReference type="EMBL" id="QUTC01006231">
    <property type="protein sequence ID" value="RHY53286.1"/>
    <property type="molecule type" value="Genomic_DNA"/>
</dbReference>
<comment type="subcellular location">
    <subcellularLocation>
        <location evidence="1">Nucleus</location>
        <location evidence="1">Nucleolus</location>
    </subcellularLocation>
</comment>
<evidence type="ECO:0008006" key="14">
    <source>
        <dbReference type="Google" id="ProtNLM"/>
    </source>
</evidence>
<evidence type="ECO:0000256" key="3">
    <source>
        <dbReference type="ARBA" id="ARBA00023054"/>
    </source>
</evidence>
<dbReference type="PANTHER" id="PTHR14577">
    <property type="entry name" value="NUCLEOLAR PROTEIN 12"/>
    <property type="match status" value="1"/>
</dbReference>
<evidence type="ECO:0000256" key="2">
    <source>
        <dbReference type="ARBA" id="ARBA00007175"/>
    </source>
</evidence>
<evidence type="ECO:0000313" key="10">
    <source>
        <dbReference type="Proteomes" id="UP000265716"/>
    </source>
</evidence>
<protein>
    <recommendedName>
        <fullName evidence="14">Nucleolar protein 12</fullName>
    </recommendedName>
</protein>
<sequence>MKPQKGGAKRTSKPKSKLIVTFDADKRKYDACIYPLHPNSVRRDYLTGFHKRKQDRRRFGHDMEAFKKQKALIEARKIVRDTSFRKAEQHELMASLPEVANVKPVATDGDTEVVDFDDAHTQGIHVVYHYTTNQANPTSCVGKFGDVVTVTTSVGELKSDSEDELDDEEHELLLAALAKKKDRANQKQKNHLTLFQRVQLKRKGVALPTKRSKIKAAKQNAKRNGKSQATAVLAKKGKDAGDDKGVDKRKGFHKARKGGKHTA</sequence>
<gene>
    <name evidence="6" type="ORF">DYB25_007838</name>
    <name evidence="9" type="ORF">DYB26_011243</name>
    <name evidence="8" type="ORF">DYB31_010581</name>
    <name evidence="7" type="ORF">DYB38_009656</name>
</gene>
<keyword evidence="4" id="KW-0539">Nucleus</keyword>
<dbReference type="InterPro" id="IPR019186">
    <property type="entry name" value="Nucleolar_protein_12"/>
</dbReference>
<evidence type="ECO:0000313" key="11">
    <source>
        <dbReference type="Proteomes" id="UP000266196"/>
    </source>
</evidence>
<comment type="caution">
    <text evidence="8">The sequence shown here is derived from an EMBL/GenBank/DDBJ whole genome shotgun (WGS) entry which is preliminary data.</text>
</comment>
<organism evidence="8 11">
    <name type="scientific">Aphanomyces astaci</name>
    <name type="common">Crayfish plague agent</name>
    <dbReference type="NCBI Taxonomy" id="112090"/>
    <lineage>
        <taxon>Eukaryota</taxon>
        <taxon>Sar</taxon>
        <taxon>Stramenopiles</taxon>
        <taxon>Oomycota</taxon>
        <taxon>Saprolegniomycetes</taxon>
        <taxon>Saprolegniales</taxon>
        <taxon>Verrucalvaceae</taxon>
        <taxon>Aphanomyces</taxon>
    </lineage>
</organism>
<dbReference type="EMBL" id="QUTF01026014">
    <property type="protein sequence ID" value="RHY82703.1"/>
    <property type="molecule type" value="Genomic_DNA"/>
</dbReference>
<dbReference type="Proteomes" id="UP000266196">
    <property type="component" value="Unassembled WGS sequence"/>
</dbReference>
<dbReference type="Proteomes" id="UP000286510">
    <property type="component" value="Unassembled WGS sequence"/>
</dbReference>
<reference evidence="10 11" key="1">
    <citation type="submission" date="2018-08" db="EMBL/GenBank/DDBJ databases">
        <title>Aphanomyces genome sequencing and annotation.</title>
        <authorList>
            <person name="Minardi D."/>
            <person name="Oidtmann B."/>
            <person name="Van Der Giezen M."/>
            <person name="Studholme D.J."/>
        </authorList>
    </citation>
    <scope>NUCLEOTIDE SEQUENCE [LARGE SCALE GENOMIC DNA]</scope>
    <source>
        <strain evidence="8 11">197901</strain>
        <strain evidence="9 13">FDL457</strain>
        <strain evidence="7 10">SA</strain>
        <strain evidence="6 12">Yx</strain>
    </source>
</reference>
<evidence type="ECO:0000313" key="7">
    <source>
        <dbReference type="EMBL" id="RHY53286.1"/>
    </source>
</evidence>
<name>A0A397EAU4_APHAT</name>
<dbReference type="VEuPathDB" id="FungiDB:H257_09959"/>
<dbReference type="Proteomes" id="UP000266239">
    <property type="component" value="Unassembled WGS sequence"/>
</dbReference>
<evidence type="ECO:0000256" key="4">
    <source>
        <dbReference type="ARBA" id="ARBA00023242"/>
    </source>
</evidence>